<keyword evidence="8" id="KW-0449">Lipoprotein</keyword>
<keyword evidence="6" id="KW-0472">Membrane</keyword>
<dbReference type="EMBL" id="QSBY01000016">
    <property type="protein sequence ID" value="RHW67004.1"/>
    <property type="molecule type" value="Genomic_DNA"/>
</dbReference>
<evidence type="ECO:0000256" key="1">
    <source>
        <dbReference type="ARBA" id="ARBA00002523"/>
    </source>
</evidence>
<dbReference type="GO" id="GO:0098552">
    <property type="term" value="C:side of membrane"/>
    <property type="evidence" value="ECO:0007669"/>
    <property type="project" value="UniProtKB-KW"/>
</dbReference>
<evidence type="ECO:0000256" key="8">
    <source>
        <dbReference type="ARBA" id="ARBA00023288"/>
    </source>
</evidence>
<name>A0A3L6KRD7_9TRYP</name>
<protein>
    <submittedName>
        <fullName evidence="10">Variant surface glycoprotein VSG</fullName>
    </submittedName>
</protein>
<evidence type="ECO:0000256" key="2">
    <source>
        <dbReference type="ARBA" id="ARBA00004609"/>
    </source>
</evidence>
<comment type="function">
    <text evidence="1">VSG forms a coat on the surface of the parasite. The trypanosome evades the immune response of the host by expressing a series of antigenically distinct VSGs from an estimated 1000 VSG genes.</text>
</comment>
<organism evidence="10 11">
    <name type="scientific">Trypanosoma brucei equiperdum</name>
    <dbReference type="NCBI Taxonomy" id="630700"/>
    <lineage>
        <taxon>Eukaryota</taxon>
        <taxon>Discoba</taxon>
        <taxon>Euglenozoa</taxon>
        <taxon>Kinetoplastea</taxon>
        <taxon>Metakinetoplastina</taxon>
        <taxon>Trypanosomatida</taxon>
        <taxon>Trypanosomatidae</taxon>
        <taxon>Trypanosoma</taxon>
    </lineage>
</organism>
<evidence type="ECO:0000313" key="10">
    <source>
        <dbReference type="EMBL" id="RHW67004.1"/>
    </source>
</evidence>
<reference evidence="10 11" key="1">
    <citation type="submission" date="2018-09" db="EMBL/GenBank/DDBJ databases">
        <title>whole genome sequence of T. equiperdum IVM-t1 strain.</title>
        <authorList>
            <person name="Suganuma K."/>
        </authorList>
    </citation>
    <scope>NUCLEOTIDE SEQUENCE [LARGE SCALE GENOMIC DNA]</scope>
    <source>
        <strain evidence="10 11">IVM-t1</strain>
    </source>
</reference>
<dbReference type="AlphaFoldDB" id="A0A3L6KRD7"/>
<keyword evidence="3" id="KW-1003">Cell membrane</keyword>
<dbReference type="InterPro" id="IPR025932">
    <property type="entry name" value="Trypano_VSG_B_N_dom"/>
</dbReference>
<comment type="caution">
    <text evidence="10">The sequence shown here is derived from an EMBL/GenBank/DDBJ whole genome shotgun (WGS) entry which is preliminary data.</text>
</comment>
<gene>
    <name evidence="10" type="ORF">DPX39_000065000</name>
</gene>
<dbReference type="Proteomes" id="UP000266743">
    <property type="component" value="Unassembled WGS sequence"/>
</dbReference>
<comment type="subcellular location">
    <subcellularLocation>
        <location evidence="2">Cell membrane</location>
        <topology evidence="2">Lipid-anchor</topology>
        <topology evidence="2">GPI-anchor</topology>
    </subcellularLocation>
</comment>
<keyword evidence="4" id="KW-0336">GPI-anchor</keyword>
<evidence type="ECO:0000256" key="4">
    <source>
        <dbReference type="ARBA" id="ARBA00022622"/>
    </source>
</evidence>
<dbReference type="Pfam" id="PF13206">
    <property type="entry name" value="VSG_B"/>
    <property type="match status" value="1"/>
</dbReference>
<evidence type="ECO:0000259" key="9">
    <source>
        <dbReference type="Pfam" id="PF13206"/>
    </source>
</evidence>
<proteinExistence type="predicted"/>
<dbReference type="GO" id="GO:0005886">
    <property type="term" value="C:plasma membrane"/>
    <property type="evidence" value="ECO:0007669"/>
    <property type="project" value="UniProtKB-SubCell"/>
</dbReference>
<evidence type="ECO:0000256" key="6">
    <source>
        <dbReference type="ARBA" id="ARBA00023136"/>
    </source>
</evidence>
<evidence type="ECO:0000256" key="5">
    <source>
        <dbReference type="ARBA" id="ARBA00022729"/>
    </source>
</evidence>
<evidence type="ECO:0000256" key="3">
    <source>
        <dbReference type="ARBA" id="ARBA00022475"/>
    </source>
</evidence>
<keyword evidence="7" id="KW-0325">Glycoprotein</keyword>
<evidence type="ECO:0000256" key="7">
    <source>
        <dbReference type="ARBA" id="ARBA00023180"/>
    </source>
</evidence>
<sequence length="162" mass="16704">MSTAFLGKKDGKLGVDLVEAEAILNGGTGNANRGTCCKNINVANNTGKNLATVALCACANMVSGTAMQDTCRSETAADAAYPTNAGEVPTKIQDLIKMCGAQQPTKLTAAAVEQALTTIASSVTITATGAYIGEFLAKGCKGAQDGSVCFWYSTLKQRQKQI</sequence>
<feature type="domain" description="Trypanosome variant surface glycoprotein B-type N-terminal" evidence="9">
    <location>
        <begin position="2"/>
        <end position="160"/>
    </location>
</feature>
<keyword evidence="5" id="KW-0732">Signal</keyword>
<accession>A0A3L6KRD7</accession>
<evidence type="ECO:0000313" key="11">
    <source>
        <dbReference type="Proteomes" id="UP000266743"/>
    </source>
</evidence>